<dbReference type="PANTHER" id="PTHR33303:SF2">
    <property type="entry name" value="COA-BINDING DOMAIN-CONTAINING PROTEIN"/>
    <property type="match status" value="1"/>
</dbReference>
<reference evidence="2" key="1">
    <citation type="submission" date="2023-08" db="EMBL/GenBank/DDBJ databases">
        <authorList>
            <person name="Audoor S."/>
            <person name="Bilcke G."/>
        </authorList>
    </citation>
    <scope>NUCLEOTIDE SEQUENCE</scope>
</reference>
<comment type="caution">
    <text evidence="2">The sequence shown here is derived from an EMBL/GenBank/DDBJ whole genome shotgun (WGS) entry which is preliminary data.</text>
</comment>
<sequence length="156" mass="16646">MSTAAAFTNSEETIRKVLETSQTIALVGASAKPERPAHHVMQFLLDKGYNVIPVNPGMEGKELLGQKVYANLSSINEDNHSVDMVDIFRNAAACPGIVDEAIAIGAKTVWMQMGVISQEAATKAQEAGLEVVMDRCPKVEIPRLGLSGPSPPESSL</sequence>
<feature type="domain" description="CoA-binding" evidence="1">
    <location>
        <begin position="18"/>
        <end position="115"/>
    </location>
</feature>
<keyword evidence="3" id="KW-1185">Reference proteome</keyword>
<dbReference type="SMART" id="SM00881">
    <property type="entry name" value="CoA_binding"/>
    <property type="match status" value="1"/>
</dbReference>
<dbReference type="SUPFAM" id="SSF51735">
    <property type="entry name" value="NAD(P)-binding Rossmann-fold domains"/>
    <property type="match status" value="1"/>
</dbReference>
<dbReference type="Proteomes" id="UP001295423">
    <property type="component" value="Unassembled WGS sequence"/>
</dbReference>
<dbReference type="Pfam" id="PF13380">
    <property type="entry name" value="CoA_binding_2"/>
    <property type="match status" value="1"/>
</dbReference>
<evidence type="ECO:0000259" key="1">
    <source>
        <dbReference type="SMART" id="SM00881"/>
    </source>
</evidence>
<proteinExistence type="predicted"/>
<dbReference type="EMBL" id="CAKOGP040001668">
    <property type="protein sequence ID" value="CAJ1946290.1"/>
    <property type="molecule type" value="Genomic_DNA"/>
</dbReference>
<dbReference type="Gene3D" id="3.40.50.720">
    <property type="entry name" value="NAD(P)-binding Rossmann-like Domain"/>
    <property type="match status" value="1"/>
</dbReference>
<accession>A0AAD2CUP5</accession>
<protein>
    <recommendedName>
        <fullName evidence="1">CoA-binding domain-containing protein</fullName>
    </recommendedName>
</protein>
<name>A0AAD2CUP5_9STRA</name>
<gene>
    <name evidence="2" type="ORF">CYCCA115_LOCUS10431</name>
</gene>
<dbReference type="PANTHER" id="PTHR33303">
    <property type="entry name" value="CYTOPLASMIC PROTEIN-RELATED"/>
    <property type="match status" value="1"/>
</dbReference>
<dbReference type="InterPro" id="IPR036291">
    <property type="entry name" value="NAD(P)-bd_dom_sf"/>
</dbReference>
<evidence type="ECO:0000313" key="3">
    <source>
        <dbReference type="Proteomes" id="UP001295423"/>
    </source>
</evidence>
<organism evidence="2 3">
    <name type="scientific">Cylindrotheca closterium</name>
    <dbReference type="NCBI Taxonomy" id="2856"/>
    <lineage>
        <taxon>Eukaryota</taxon>
        <taxon>Sar</taxon>
        <taxon>Stramenopiles</taxon>
        <taxon>Ochrophyta</taxon>
        <taxon>Bacillariophyta</taxon>
        <taxon>Bacillariophyceae</taxon>
        <taxon>Bacillariophycidae</taxon>
        <taxon>Bacillariales</taxon>
        <taxon>Bacillariaceae</taxon>
        <taxon>Cylindrotheca</taxon>
    </lineage>
</organism>
<dbReference type="InterPro" id="IPR003781">
    <property type="entry name" value="CoA-bd"/>
</dbReference>
<evidence type="ECO:0000313" key="2">
    <source>
        <dbReference type="EMBL" id="CAJ1946290.1"/>
    </source>
</evidence>
<dbReference type="AlphaFoldDB" id="A0AAD2CUP5"/>